<gene>
    <name evidence="1" type="ORF">Premu_0332</name>
</gene>
<name>F8NAL5_9BACT</name>
<evidence type="ECO:0000313" key="2">
    <source>
        <dbReference type="Proteomes" id="UP000002772"/>
    </source>
</evidence>
<protein>
    <submittedName>
        <fullName evidence="1">Putative membrane protein</fullName>
    </submittedName>
</protein>
<sequence>MQNYRYYILIFICSLCGGVVSKAQYDPSFNHYFDMETSFNPAAVGKQPYIHVTAAYALDMAGFEHNPRTAYVSGDLPFRALKSFHGVGLTFMNDRIGLFTHTKLELQYAYQLKLFGGQLRIGAQAGFISENFDGSKVDLGESNDPAFSTTSLTGNTIDLGMGLYYIHGSWYAGLSAAHLNAPLVTLGDNNELQIDRTYYFTAGGNIRFHNPFLSLKPSFLVRTDGSGWRGDITSRLVYSNGARMLYLGATYSPTISATVLLGGSFHSVVLGYSYEIYTSGINPGNGSHELFIGYKHELNFVKKGRNLHKSVRIL</sequence>
<organism evidence="1 2">
    <name type="scientific">Hallella multisaccharivorax DSM 17128</name>
    <dbReference type="NCBI Taxonomy" id="688246"/>
    <lineage>
        <taxon>Bacteria</taxon>
        <taxon>Pseudomonadati</taxon>
        <taxon>Bacteroidota</taxon>
        <taxon>Bacteroidia</taxon>
        <taxon>Bacteroidales</taxon>
        <taxon>Prevotellaceae</taxon>
        <taxon>Hallella</taxon>
    </lineage>
</organism>
<proteinExistence type="predicted"/>
<reference evidence="2" key="1">
    <citation type="journal article" date="2011" name="Stand. Genomic Sci.">
        <title>Non-contiguous finished genome sequence of the opportunistic oral pathogen Prevotella multisaccharivorax type strain (PPPA20).</title>
        <authorList>
            <person name="Pati A."/>
            <person name="Gronow S."/>
            <person name="Lu M."/>
            <person name="Lapidus A."/>
            <person name="Nolan M."/>
            <person name="Lucas S."/>
            <person name="Hammon N."/>
            <person name="Deshpande S."/>
            <person name="Cheng J.F."/>
            <person name="Tapia R."/>
            <person name="Han C."/>
            <person name="Goodwin L."/>
            <person name="Pitluck S."/>
            <person name="Liolios K."/>
            <person name="Pagani I."/>
            <person name="Mavromatis K."/>
            <person name="Mikhailova N."/>
            <person name="Huntemann M."/>
            <person name="Chen A."/>
            <person name="Palaniappan K."/>
            <person name="Land M."/>
            <person name="Hauser L."/>
            <person name="Detter J.C."/>
            <person name="Brambilla E.M."/>
            <person name="Rohde M."/>
            <person name="Goker M."/>
            <person name="Woyke T."/>
            <person name="Bristow J."/>
            <person name="Eisen J.A."/>
            <person name="Markowitz V."/>
            <person name="Hugenholtz P."/>
            <person name="Kyrpides N.C."/>
            <person name="Klenk H.P."/>
            <person name="Ivanova N."/>
        </authorList>
    </citation>
    <scope>NUCLEOTIDE SEQUENCE [LARGE SCALE GENOMIC DNA]</scope>
    <source>
        <strain evidence="2">DSM 17128</strain>
    </source>
</reference>
<dbReference type="EMBL" id="GL945017">
    <property type="protein sequence ID" value="EGN55815.1"/>
    <property type="molecule type" value="Genomic_DNA"/>
</dbReference>
<dbReference type="Proteomes" id="UP000002772">
    <property type="component" value="Unassembled WGS sequence"/>
</dbReference>
<dbReference type="STRING" id="688246.Premu_0332"/>
<dbReference type="HOGENOM" id="CLU_068235_0_0_10"/>
<dbReference type="Pfam" id="PF11751">
    <property type="entry name" value="PorP_SprF"/>
    <property type="match status" value="1"/>
</dbReference>
<dbReference type="eggNOG" id="COG0226">
    <property type="taxonomic scope" value="Bacteria"/>
</dbReference>
<dbReference type="NCBIfam" id="TIGR03519">
    <property type="entry name" value="T9SS_PorP_fam"/>
    <property type="match status" value="1"/>
</dbReference>
<keyword evidence="2" id="KW-1185">Reference proteome</keyword>
<dbReference type="InterPro" id="IPR019861">
    <property type="entry name" value="PorP/SprF_Bacteroidetes"/>
</dbReference>
<accession>F8NAL5</accession>
<dbReference type="RefSeq" id="WP_007572591.1">
    <property type="nucleotide sequence ID" value="NZ_BPTS01000001.1"/>
</dbReference>
<evidence type="ECO:0000313" key="1">
    <source>
        <dbReference type="EMBL" id="EGN55815.1"/>
    </source>
</evidence>
<dbReference type="AlphaFoldDB" id="F8NAL5"/>